<keyword evidence="3" id="KW-1185">Reference proteome</keyword>
<evidence type="ECO:0000313" key="2">
    <source>
        <dbReference type="EMBL" id="MBB3188605.1"/>
    </source>
</evidence>
<dbReference type="EMBL" id="JACHYB010000002">
    <property type="protein sequence ID" value="MBB3188605.1"/>
    <property type="molecule type" value="Genomic_DNA"/>
</dbReference>
<reference evidence="2 3" key="1">
    <citation type="submission" date="2020-08" db="EMBL/GenBank/DDBJ databases">
        <title>Genomic Encyclopedia of Type Strains, Phase IV (KMG-IV): sequencing the most valuable type-strain genomes for metagenomic binning, comparative biology and taxonomic classification.</title>
        <authorList>
            <person name="Goeker M."/>
        </authorList>
    </citation>
    <scope>NUCLEOTIDE SEQUENCE [LARGE SCALE GENOMIC DNA]</scope>
    <source>
        <strain evidence="2 3">DSM 27471</strain>
    </source>
</reference>
<evidence type="ECO:0000313" key="3">
    <source>
        <dbReference type="Proteomes" id="UP000544222"/>
    </source>
</evidence>
<evidence type="ECO:0000256" key="1">
    <source>
        <dbReference type="SAM" id="SignalP"/>
    </source>
</evidence>
<dbReference type="RefSeq" id="WP_183414349.1">
    <property type="nucleotide sequence ID" value="NZ_JACHYB010000002.1"/>
</dbReference>
<sequence length="281" mass="31906">MWRIYLLGSILLLCTSWQGMSQDAPNATMTSAWTIGYGHLNLLDEYLSPLVYSGSILRGDYQSMHYLSLKTTHVSLQWSMMSSIGMVHNPAATNSIFYFSLEPGVGIHYHFRPAPNLKILAGGIWNIFFANKYSFSNGNNPYSADLSTRLNASAIAQYDWHIGRLPVVLHYNVTIPLIGAMFVPQYGESYYEIFTLKQRANIIHLATPANYLAIQNALSADFVFKSWTLRAAFYHDYDKHHANDLHFETMQTSFSIGAVVNFAVFDHGKRKMPNNYHDINQ</sequence>
<dbReference type="AlphaFoldDB" id="A0A7W5DT61"/>
<proteinExistence type="predicted"/>
<protein>
    <recommendedName>
        <fullName evidence="4">Outer membrane protein beta-barrel domain-containing protein</fullName>
    </recommendedName>
</protein>
<dbReference type="Proteomes" id="UP000544222">
    <property type="component" value="Unassembled WGS sequence"/>
</dbReference>
<gene>
    <name evidence="2" type="ORF">FHX64_002803</name>
</gene>
<feature type="chain" id="PRO_5030606658" description="Outer membrane protein beta-barrel domain-containing protein" evidence="1">
    <location>
        <begin position="22"/>
        <end position="281"/>
    </location>
</feature>
<keyword evidence="1" id="KW-0732">Signal</keyword>
<name>A0A7W5DT61_9PORP</name>
<feature type="signal peptide" evidence="1">
    <location>
        <begin position="1"/>
        <end position="21"/>
    </location>
</feature>
<comment type="caution">
    <text evidence="2">The sequence shown here is derived from an EMBL/GenBank/DDBJ whole genome shotgun (WGS) entry which is preliminary data.</text>
</comment>
<accession>A0A7W5DT61</accession>
<organism evidence="2 3">
    <name type="scientific">Microbacter margulisiae</name>
    <dbReference type="NCBI Taxonomy" id="1350067"/>
    <lineage>
        <taxon>Bacteria</taxon>
        <taxon>Pseudomonadati</taxon>
        <taxon>Bacteroidota</taxon>
        <taxon>Bacteroidia</taxon>
        <taxon>Bacteroidales</taxon>
        <taxon>Porphyromonadaceae</taxon>
        <taxon>Microbacter</taxon>
    </lineage>
</organism>
<evidence type="ECO:0008006" key="4">
    <source>
        <dbReference type="Google" id="ProtNLM"/>
    </source>
</evidence>